<dbReference type="SMART" id="SM00388">
    <property type="entry name" value="HisKA"/>
    <property type="match status" value="1"/>
</dbReference>
<dbReference type="SUPFAM" id="SSF47384">
    <property type="entry name" value="Homodimeric domain of signal transducing histidine kinase"/>
    <property type="match status" value="1"/>
</dbReference>
<dbReference type="EMBL" id="AHKF01000016">
    <property type="protein sequence ID" value="EIA09122.1"/>
    <property type="molecule type" value="Genomic_DNA"/>
</dbReference>
<dbReference type="GO" id="GO:0000155">
    <property type="term" value="F:phosphorelay sensor kinase activity"/>
    <property type="evidence" value="ECO:0007669"/>
    <property type="project" value="InterPro"/>
</dbReference>
<keyword evidence="3 7" id="KW-0597">Phosphoprotein</keyword>
<dbReference type="SMART" id="SM00448">
    <property type="entry name" value="REC"/>
    <property type="match status" value="1"/>
</dbReference>
<dbReference type="Gene3D" id="1.10.10.60">
    <property type="entry name" value="Homeodomain-like"/>
    <property type="match status" value="1"/>
</dbReference>
<dbReference type="SUPFAM" id="SSF55874">
    <property type="entry name" value="ATPase domain of HSP90 chaperone/DNA topoisomerase II/histidine kinase"/>
    <property type="match status" value="1"/>
</dbReference>
<dbReference type="Gene3D" id="1.10.287.130">
    <property type="match status" value="1"/>
</dbReference>
<evidence type="ECO:0000256" key="7">
    <source>
        <dbReference type="PROSITE-ProRule" id="PRU00169"/>
    </source>
</evidence>
<dbReference type="InterPro" id="IPR025997">
    <property type="entry name" value="SBP_2_dom"/>
</dbReference>
<evidence type="ECO:0000256" key="6">
    <source>
        <dbReference type="ARBA" id="ARBA00023163"/>
    </source>
</evidence>
<dbReference type="PROSITE" id="PS50109">
    <property type="entry name" value="HIS_KIN"/>
    <property type="match status" value="1"/>
</dbReference>
<dbReference type="PRINTS" id="PR00344">
    <property type="entry name" value="BCTRLSENSOR"/>
</dbReference>
<comment type="caution">
    <text evidence="13">The sequence shown here is derived from an EMBL/GenBank/DDBJ whole genome shotgun (WGS) entry which is preliminary data.</text>
</comment>
<comment type="catalytic activity">
    <reaction evidence="1">
        <text>ATP + protein L-histidine = ADP + protein N-phospho-L-histidine.</text>
        <dbReference type="EC" id="2.7.13.3"/>
    </reaction>
</comment>
<dbReference type="SUPFAM" id="SSF46689">
    <property type="entry name" value="Homeodomain-like"/>
    <property type="match status" value="1"/>
</dbReference>
<dbReference type="PANTHER" id="PTHR43547">
    <property type="entry name" value="TWO-COMPONENT HISTIDINE KINASE"/>
    <property type="match status" value="1"/>
</dbReference>
<gene>
    <name evidence="13" type="ORF">HJ01_01508</name>
</gene>
<feature type="modified residue" description="4-aspartylphosphate" evidence="7">
    <location>
        <position position="709"/>
    </location>
</feature>
<evidence type="ECO:0000256" key="3">
    <source>
        <dbReference type="ARBA" id="ARBA00022553"/>
    </source>
</evidence>
<dbReference type="InterPro" id="IPR003661">
    <property type="entry name" value="HisK_dim/P_dom"/>
</dbReference>
<organism evidence="13 14">
    <name type="scientific">Flavobacterium frigoris (strain PS1)</name>
    <dbReference type="NCBI Taxonomy" id="1086011"/>
    <lineage>
        <taxon>Bacteria</taxon>
        <taxon>Pseudomonadati</taxon>
        <taxon>Bacteroidota</taxon>
        <taxon>Flavobacteriia</taxon>
        <taxon>Flavobacteriales</taxon>
        <taxon>Flavobacteriaceae</taxon>
        <taxon>Flavobacterium</taxon>
    </lineage>
</organism>
<evidence type="ECO:0000313" key="14">
    <source>
        <dbReference type="Proteomes" id="UP000005566"/>
    </source>
</evidence>
<dbReference type="Proteomes" id="UP000005566">
    <property type="component" value="Unassembled WGS sequence"/>
</dbReference>
<sequence>MKRSTLYILLLSFVLIQGSCNSPSKEKHKISIGFSQSIDHDIWRKSMDHAMEVEAAIHPEINLTIYNANRKASKQIRDIQRFIDNKVDIIIVSPFESDSIIPVIERANGIGIPVIIVDRKVNTSNYTAYIGADNVEVGRIAGRHIVSLSKGKANVIQIKGASYASPGLERSMGFSEIISQYPNIKVISIDAQKDELPEDAFIKTLEKSPNINYVYAYNDVIAYQAWKAAKGKIATNQIKFIGVDGINGPNGGIQLVKDRVLEATVLYPTGGSEAIKLALKIANNEIVPKSTKLNTTLIDSLNADIMSNQFDRISIQQSNIEEQQNIIKKQVKEYATQNILLKLLFSLFILTFCLAVYGIYSRITISRKKRELEITNKKIKSQRNEIKKYSDELKLSNEARLNFFTGLSHEFKTPLTLILSSVESLGVELKSKGSSVNKEINLMYNNSRRLLRLINQLLDYRKVEDKKFILRASSTNLLDFSKRIIEDFEREAKKLNIDFSLVTNNPELEVYLDRNLMDKVYFNLLSNAFKFTPAKGKIAIKIREDKTSNVVKISFKDSGIGIPDNELSQVFSAFYQGSNNYRNGSGVGLHLSKSFIDLHKGVIEIISKNGTEFVISLPLGRAHLDEKSILKNPVLEIINQTDYLDEEMIQSLESKSNEDKYSVLYIEDNVDLSNFIADKFSMEYNVHTCNGVNAIEWSLDIIPDVIICDLNLPEKNGFEICEILKKDLRTSHIPIIILTASDDQESYLKALSSGADVFLTKPFNLKVLSQSIKGLLFNREKLRFYYSNNIGNIIDNGENSFGSKEQVFLKKLNELLEKNIDSSIYTVEDLAKDLSISRVQLYRKVKAILGISVSDHINNIRLDKAKELLLNSNQTISEIGYAVGFSSPNYFSTSFKNKFGISPKEFKK</sequence>
<dbReference type="Pfam" id="PF13407">
    <property type="entry name" value="Peripla_BP_4"/>
    <property type="match status" value="1"/>
</dbReference>
<name>H7FQY5_FLAFP</name>
<dbReference type="InterPro" id="IPR003594">
    <property type="entry name" value="HATPase_dom"/>
</dbReference>
<dbReference type="Gene3D" id="3.30.565.10">
    <property type="entry name" value="Histidine kinase-like ATPase, C-terminal domain"/>
    <property type="match status" value="1"/>
</dbReference>
<dbReference type="InterPro" id="IPR009057">
    <property type="entry name" value="Homeodomain-like_sf"/>
</dbReference>
<keyword evidence="5" id="KW-0238">DNA-binding</keyword>
<dbReference type="Gene3D" id="3.40.50.2300">
    <property type="match status" value="3"/>
</dbReference>
<keyword evidence="8" id="KW-0175">Coiled coil</keyword>
<dbReference type="eggNOG" id="COG0745">
    <property type="taxonomic scope" value="Bacteria"/>
</dbReference>
<dbReference type="PANTHER" id="PTHR43547:SF2">
    <property type="entry name" value="HYBRID SIGNAL TRANSDUCTION HISTIDINE KINASE C"/>
    <property type="match status" value="1"/>
</dbReference>
<feature type="domain" description="Response regulatory" evidence="12">
    <location>
        <begin position="662"/>
        <end position="776"/>
    </location>
</feature>
<dbReference type="InterPro" id="IPR028082">
    <property type="entry name" value="Peripla_BP_I"/>
</dbReference>
<evidence type="ECO:0000313" key="13">
    <source>
        <dbReference type="EMBL" id="EIA09122.1"/>
    </source>
</evidence>
<keyword evidence="14" id="KW-1185">Reference proteome</keyword>
<dbReference type="RefSeq" id="WP_007137685.1">
    <property type="nucleotide sequence ID" value="NZ_AHKF01000016.1"/>
</dbReference>
<evidence type="ECO:0000256" key="1">
    <source>
        <dbReference type="ARBA" id="ARBA00000085"/>
    </source>
</evidence>
<evidence type="ECO:0000259" key="11">
    <source>
        <dbReference type="PROSITE" id="PS50109"/>
    </source>
</evidence>
<dbReference type="Pfam" id="PF00512">
    <property type="entry name" value="HisKA"/>
    <property type="match status" value="1"/>
</dbReference>
<dbReference type="STRING" id="1086011.HJ01_01508"/>
<protein>
    <recommendedName>
        <fullName evidence="2">histidine kinase</fullName>
        <ecNumber evidence="2">2.7.13.3</ecNumber>
    </recommendedName>
</protein>
<dbReference type="InterPro" id="IPR036097">
    <property type="entry name" value="HisK_dim/P_sf"/>
</dbReference>
<dbReference type="InterPro" id="IPR018062">
    <property type="entry name" value="HTH_AraC-typ_CS"/>
</dbReference>
<dbReference type="SUPFAM" id="SSF53822">
    <property type="entry name" value="Periplasmic binding protein-like I"/>
    <property type="match status" value="1"/>
</dbReference>
<dbReference type="GO" id="GO:0043565">
    <property type="term" value="F:sequence-specific DNA binding"/>
    <property type="evidence" value="ECO:0007669"/>
    <property type="project" value="InterPro"/>
</dbReference>
<dbReference type="InterPro" id="IPR011006">
    <property type="entry name" value="CheY-like_superfamily"/>
</dbReference>
<dbReference type="OrthoDB" id="1522078at2"/>
<dbReference type="AlphaFoldDB" id="H7FQY5"/>
<dbReference type="InterPro" id="IPR036890">
    <property type="entry name" value="HATPase_C_sf"/>
</dbReference>
<dbReference type="SUPFAM" id="SSF52172">
    <property type="entry name" value="CheY-like"/>
    <property type="match status" value="1"/>
</dbReference>
<dbReference type="Pfam" id="PF02518">
    <property type="entry name" value="HATPase_c"/>
    <property type="match status" value="1"/>
</dbReference>
<dbReference type="Pfam" id="PF00072">
    <property type="entry name" value="Response_reg"/>
    <property type="match status" value="1"/>
</dbReference>
<dbReference type="Pfam" id="PF12833">
    <property type="entry name" value="HTH_18"/>
    <property type="match status" value="1"/>
</dbReference>
<dbReference type="eggNOG" id="COG2205">
    <property type="taxonomic scope" value="Bacteria"/>
</dbReference>
<keyword evidence="6" id="KW-0804">Transcription</keyword>
<dbReference type="InterPro" id="IPR004358">
    <property type="entry name" value="Sig_transdc_His_kin-like_C"/>
</dbReference>
<evidence type="ECO:0000259" key="12">
    <source>
        <dbReference type="PROSITE" id="PS50110"/>
    </source>
</evidence>
<evidence type="ECO:0000256" key="8">
    <source>
        <dbReference type="SAM" id="Coils"/>
    </source>
</evidence>
<feature type="domain" description="HTH araC/xylS-type" evidence="10">
    <location>
        <begin position="810"/>
        <end position="908"/>
    </location>
</feature>
<dbReference type="PROSITE" id="PS01124">
    <property type="entry name" value="HTH_ARAC_FAMILY_2"/>
    <property type="match status" value="1"/>
</dbReference>
<dbReference type="CDD" id="cd17574">
    <property type="entry name" value="REC_OmpR"/>
    <property type="match status" value="1"/>
</dbReference>
<dbReference type="GO" id="GO:0003700">
    <property type="term" value="F:DNA-binding transcription factor activity"/>
    <property type="evidence" value="ECO:0007669"/>
    <property type="project" value="InterPro"/>
</dbReference>
<dbReference type="PROSITE" id="PS00041">
    <property type="entry name" value="HTH_ARAC_FAMILY_1"/>
    <property type="match status" value="1"/>
</dbReference>
<keyword evidence="9" id="KW-0472">Membrane</keyword>
<keyword evidence="9" id="KW-0812">Transmembrane</keyword>
<evidence type="ECO:0000256" key="9">
    <source>
        <dbReference type="SAM" id="Phobius"/>
    </source>
</evidence>
<feature type="transmembrane region" description="Helical" evidence="9">
    <location>
        <begin position="339"/>
        <end position="360"/>
    </location>
</feature>
<feature type="coiled-coil region" evidence="8">
    <location>
        <begin position="478"/>
        <end position="505"/>
    </location>
</feature>
<keyword evidence="4" id="KW-0805">Transcription regulation</keyword>
<feature type="coiled-coil region" evidence="8">
    <location>
        <begin position="365"/>
        <end position="399"/>
    </location>
</feature>
<dbReference type="PATRIC" id="fig|1086011.3.peg.1477"/>
<dbReference type="EC" id="2.7.13.3" evidence="2"/>
<evidence type="ECO:0000259" key="10">
    <source>
        <dbReference type="PROSITE" id="PS01124"/>
    </source>
</evidence>
<keyword evidence="9" id="KW-1133">Transmembrane helix</keyword>
<dbReference type="CDD" id="cd00082">
    <property type="entry name" value="HisKA"/>
    <property type="match status" value="1"/>
</dbReference>
<reference evidence="13 14" key="1">
    <citation type="journal article" date="2014" name="Acta Crystallogr. D">
        <title>Structure-based characterization and antifreeze properties of a hyperactive ice-binding protein from the Antarctic bacterium Flavobacterium frigoris PS1.</title>
        <authorList>
            <person name="Do H."/>
            <person name="Kim S.J."/>
            <person name="Kim H.J."/>
            <person name="Lee J.H."/>
        </authorList>
    </citation>
    <scope>NUCLEOTIDE SEQUENCE [LARGE SCALE GENOMIC DNA]</scope>
    <source>
        <strain evidence="13 14">PS1</strain>
    </source>
</reference>
<dbReference type="PROSITE" id="PS50110">
    <property type="entry name" value="RESPONSE_REGULATORY"/>
    <property type="match status" value="1"/>
</dbReference>
<evidence type="ECO:0000256" key="4">
    <source>
        <dbReference type="ARBA" id="ARBA00023015"/>
    </source>
</evidence>
<dbReference type="SMART" id="SM00342">
    <property type="entry name" value="HTH_ARAC"/>
    <property type="match status" value="1"/>
</dbReference>
<dbReference type="SMART" id="SM00387">
    <property type="entry name" value="HATPase_c"/>
    <property type="match status" value="1"/>
</dbReference>
<dbReference type="CDD" id="cd06308">
    <property type="entry name" value="PBP1_sensor_kinase-like"/>
    <property type="match status" value="1"/>
</dbReference>
<dbReference type="InterPro" id="IPR005467">
    <property type="entry name" value="His_kinase_dom"/>
</dbReference>
<evidence type="ECO:0000256" key="2">
    <source>
        <dbReference type="ARBA" id="ARBA00012438"/>
    </source>
</evidence>
<dbReference type="InterPro" id="IPR001789">
    <property type="entry name" value="Sig_transdc_resp-reg_receiver"/>
</dbReference>
<dbReference type="InterPro" id="IPR018060">
    <property type="entry name" value="HTH_AraC"/>
</dbReference>
<accession>H7FQY5</accession>
<proteinExistence type="predicted"/>
<evidence type="ECO:0000256" key="5">
    <source>
        <dbReference type="ARBA" id="ARBA00023125"/>
    </source>
</evidence>
<feature type="domain" description="Histidine kinase" evidence="11">
    <location>
        <begin position="406"/>
        <end position="621"/>
    </location>
</feature>
<dbReference type="eggNOG" id="COG1879">
    <property type="taxonomic scope" value="Bacteria"/>
</dbReference>